<feature type="compositionally biased region" description="Low complexity" evidence="2">
    <location>
        <begin position="106"/>
        <end position="127"/>
    </location>
</feature>
<keyword evidence="5" id="KW-1185">Reference proteome</keyword>
<comment type="caution">
    <text evidence="4">The sequence shown here is derived from an EMBL/GenBank/DDBJ whole genome shotgun (WGS) entry which is preliminary data.</text>
</comment>
<dbReference type="PANTHER" id="PTHR13275:SF4">
    <property type="entry name" value="VACUOLAR PROTEIN SORTING-ASSOCIATED PROTEIN 72 HOMOLOG"/>
    <property type="match status" value="1"/>
</dbReference>
<dbReference type="SMART" id="SM00993">
    <property type="entry name" value="YL1_C"/>
    <property type="match status" value="1"/>
</dbReference>
<dbReference type="PANTHER" id="PTHR13275">
    <property type="entry name" value="YL-1 PROTEIN TRANSCRIPTION FACTOR-LIKE 1"/>
    <property type="match status" value="1"/>
</dbReference>
<dbReference type="Proteomes" id="UP001149813">
    <property type="component" value="Unassembled WGS sequence"/>
</dbReference>
<feature type="region of interest" description="Disordered" evidence="2">
    <location>
        <begin position="28"/>
        <end position="146"/>
    </location>
</feature>
<feature type="domain" description="Vps72/YL1 C-terminal" evidence="3">
    <location>
        <begin position="310"/>
        <end position="339"/>
    </location>
</feature>
<dbReference type="OrthoDB" id="78296at2759"/>
<evidence type="ECO:0000313" key="4">
    <source>
        <dbReference type="EMBL" id="KAJ1725105.1"/>
    </source>
</evidence>
<sequence>MSTSARRSRRQNAGNKMLAMVEEERAKIASGEVQASDEDEDFARLADQDDVVDSDFAETDSEEEQRTEEANQAAELMLERAERRQQRKAARKRMVVPHFSSSKPGAVKATVTTATVKKQKQQKSSTSVERASDSASGKRGRASEVAVRVSSRSSAVRKAQESEALEIERGVLAEIKRSKRQEVPGRNNRASADVTKHGTLTQEQLLEEAKLTEIENVKRLRMFQEQEAEDRQWQKRLAQRRAPLIIHPVAHVRSFVRVVDEREDKAEGGLAEEAGQVGERRVGTEYALDKLDSRYPLDPWKERFPVLPLKMCPVTGLPARYFHPRAKVPYANARAYRVLEEMVRGEHAYFYDIGAWSSAAIADN</sequence>
<dbReference type="AlphaFoldDB" id="A0A9W7Y5J8"/>
<dbReference type="InterPro" id="IPR013272">
    <property type="entry name" value="Vps72/YL1_C"/>
</dbReference>
<dbReference type="EMBL" id="JANBOJ010000012">
    <property type="protein sequence ID" value="KAJ1725105.1"/>
    <property type="molecule type" value="Genomic_DNA"/>
</dbReference>
<dbReference type="InterPro" id="IPR046757">
    <property type="entry name" value="YL1_N"/>
</dbReference>
<comment type="similarity">
    <text evidence="1">Belongs to the VPS72/YL1 family.</text>
</comment>
<feature type="compositionally biased region" description="Basic residues" evidence="2">
    <location>
        <begin position="85"/>
        <end position="95"/>
    </location>
</feature>
<dbReference type="Pfam" id="PF08265">
    <property type="entry name" value="YL1_C"/>
    <property type="match status" value="1"/>
</dbReference>
<dbReference type="GO" id="GO:0005634">
    <property type="term" value="C:nucleus"/>
    <property type="evidence" value="ECO:0007669"/>
    <property type="project" value="TreeGrafter"/>
</dbReference>
<evidence type="ECO:0000259" key="3">
    <source>
        <dbReference type="SMART" id="SM00993"/>
    </source>
</evidence>
<organism evidence="4 5">
    <name type="scientific">Coemansia erecta</name>
    <dbReference type="NCBI Taxonomy" id="147472"/>
    <lineage>
        <taxon>Eukaryota</taxon>
        <taxon>Fungi</taxon>
        <taxon>Fungi incertae sedis</taxon>
        <taxon>Zoopagomycota</taxon>
        <taxon>Kickxellomycotina</taxon>
        <taxon>Kickxellomycetes</taxon>
        <taxon>Kickxellales</taxon>
        <taxon>Kickxellaceae</taxon>
        <taxon>Coemansia</taxon>
    </lineage>
</organism>
<reference evidence="4" key="1">
    <citation type="submission" date="2022-07" db="EMBL/GenBank/DDBJ databases">
        <title>Phylogenomic reconstructions and comparative analyses of Kickxellomycotina fungi.</title>
        <authorList>
            <person name="Reynolds N.K."/>
            <person name="Stajich J.E."/>
            <person name="Barry K."/>
            <person name="Grigoriev I.V."/>
            <person name="Crous P."/>
            <person name="Smith M.E."/>
        </authorList>
    </citation>
    <scope>NUCLEOTIDE SEQUENCE</scope>
    <source>
        <strain evidence="4">NBRC 32514</strain>
    </source>
</reference>
<protein>
    <submittedName>
        <fullName evidence="4">Vacuolar protein sorting-associated protein 72</fullName>
    </submittedName>
</protein>
<accession>A0A9W7Y5J8</accession>
<gene>
    <name evidence="4" type="primary">VPS72</name>
    <name evidence="4" type="ORF">LPJ53_000668</name>
</gene>
<evidence type="ECO:0000256" key="1">
    <source>
        <dbReference type="ARBA" id="ARBA00006832"/>
    </source>
</evidence>
<feature type="compositionally biased region" description="Acidic residues" evidence="2">
    <location>
        <begin position="48"/>
        <end position="66"/>
    </location>
</feature>
<evidence type="ECO:0000256" key="2">
    <source>
        <dbReference type="SAM" id="MobiDB-lite"/>
    </source>
</evidence>
<evidence type="ECO:0000313" key="5">
    <source>
        <dbReference type="Proteomes" id="UP001149813"/>
    </source>
</evidence>
<proteinExistence type="inferred from homology"/>
<dbReference type="Pfam" id="PF05764">
    <property type="entry name" value="YL1"/>
    <property type="match status" value="1"/>
</dbReference>
<name>A0A9W7Y5J8_9FUNG</name>